<dbReference type="AlphaFoldDB" id="A0A6I9QL71"/>
<sequence>MDSERSSPECLCASCPCCSPPSTIWRRSVKRKLDPAEDETRGDPPVAGDVARVEVANEVAALREALATQQQTIQELCVELEEERNASSTAASEAMSMILRLQREKAEVQMEARQFKRFAEEKMAHDQRELAALDDLLYKRDQVLQSLSYELQACKHRLLSYGIAPDADDYPQTPAAAAADSPRFDDLLADDNYPQLRCNIPGDDNYMDATDLDKYAFGETPTKEEEELQNLEHRTYRLATTSDGSHVMEKGVVGQSPCRPGHFRQPSPDSCGSYSFPGRDDGQEEFKNQDEFPVTVDRPLDDVGGDDAASDRVYTIDAVHGVLNVGVCEGHEDTPREKRKRDKLDGEEEEGATDIKKLYKRLQALEADRESMRQAIISMRTEKAQLVLLKEIAQQLCKEVAPQREIVQKKPLITSFSVISVVKWIVSLVFWRKKATRSKYTFGHSNNNVGLLLLLEKSPRMSQWRCLTTTEG</sequence>
<keyword evidence="9" id="KW-1185">Reference proteome</keyword>
<reference evidence="10" key="1">
    <citation type="submission" date="2025-08" db="UniProtKB">
        <authorList>
            <consortium name="RefSeq"/>
        </authorList>
    </citation>
    <scope>IDENTIFICATION</scope>
</reference>
<dbReference type="Pfam" id="PF04576">
    <property type="entry name" value="Zein-binding"/>
    <property type="match status" value="1"/>
</dbReference>
<protein>
    <submittedName>
        <fullName evidence="10">Myosin-binding protein 7</fullName>
    </submittedName>
</protein>
<feature type="domain" description="GTD-binding" evidence="8">
    <location>
        <begin position="57"/>
        <end position="155"/>
    </location>
</feature>
<keyword evidence="4 7" id="KW-0472">Membrane</keyword>
<dbReference type="Proteomes" id="UP000504607">
    <property type="component" value="Unplaced"/>
</dbReference>
<feature type="coiled-coil region" evidence="5">
    <location>
        <begin position="59"/>
        <end position="111"/>
    </location>
</feature>
<dbReference type="KEGG" id="egu:105036094"/>
<dbReference type="PANTHER" id="PTHR31422:SF0">
    <property type="entry name" value="MYOSIN-BINDING PROTEIN 7"/>
    <property type="match status" value="1"/>
</dbReference>
<dbReference type="GeneID" id="105036094"/>
<evidence type="ECO:0000256" key="4">
    <source>
        <dbReference type="ARBA" id="ARBA00023136"/>
    </source>
</evidence>
<evidence type="ECO:0000256" key="6">
    <source>
        <dbReference type="SAM" id="MobiDB-lite"/>
    </source>
</evidence>
<dbReference type="InterPro" id="IPR007656">
    <property type="entry name" value="GTD-bd"/>
</dbReference>
<keyword evidence="3 7" id="KW-1133">Transmembrane helix</keyword>
<dbReference type="InParanoid" id="A0A6I9QL71"/>
<evidence type="ECO:0000256" key="5">
    <source>
        <dbReference type="SAM" id="Coils"/>
    </source>
</evidence>
<keyword evidence="5" id="KW-0175">Coiled coil</keyword>
<dbReference type="GO" id="GO:0080115">
    <property type="term" value="F:myosin XI tail binding"/>
    <property type="evidence" value="ECO:0007669"/>
    <property type="project" value="UniProtKB-ARBA"/>
</dbReference>
<dbReference type="FunCoup" id="A0A6I9QL71">
    <property type="interactions" value="17"/>
</dbReference>
<evidence type="ECO:0000256" key="3">
    <source>
        <dbReference type="ARBA" id="ARBA00022989"/>
    </source>
</evidence>
<organism evidence="9 10">
    <name type="scientific">Elaeis guineensis var. tenera</name>
    <name type="common">Oil palm</name>
    <dbReference type="NCBI Taxonomy" id="51953"/>
    <lineage>
        <taxon>Eukaryota</taxon>
        <taxon>Viridiplantae</taxon>
        <taxon>Streptophyta</taxon>
        <taxon>Embryophyta</taxon>
        <taxon>Tracheophyta</taxon>
        <taxon>Spermatophyta</taxon>
        <taxon>Magnoliopsida</taxon>
        <taxon>Liliopsida</taxon>
        <taxon>Arecaceae</taxon>
        <taxon>Arecoideae</taxon>
        <taxon>Cocoseae</taxon>
        <taxon>Elaeidinae</taxon>
        <taxon>Elaeis</taxon>
    </lineage>
</organism>
<evidence type="ECO:0000313" key="9">
    <source>
        <dbReference type="Proteomes" id="UP000504607"/>
    </source>
</evidence>
<dbReference type="GO" id="GO:0016020">
    <property type="term" value="C:membrane"/>
    <property type="evidence" value="ECO:0007669"/>
    <property type="project" value="UniProtKB-SubCell"/>
</dbReference>
<evidence type="ECO:0000259" key="8">
    <source>
        <dbReference type="PROSITE" id="PS51775"/>
    </source>
</evidence>
<evidence type="ECO:0000256" key="7">
    <source>
        <dbReference type="SAM" id="Phobius"/>
    </source>
</evidence>
<evidence type="ECO:0000313" key="10">
    <source>
        <dbReference type="RefSeq" id="XP_010910136.1"/>
    </source>
</evidence>
<dbReference type="RefSeq" id="XP_010910136.1">
    <property type="nucleotide sequence ID" value="XM_010911834.3"/>
</dbReference>
<accession>A0A6I9QL71</accession>
<keyword evidence="2 7" id="KW-0812">Transmembrane</keyword>
<proteinExistence type="predicted"/>
<feature type="transmembrane region" description="Helical" evidence="7">
    <location>
        <begin position="412"/>
        <end position="431"/>
    </location>
</feature>
<feature type="region of interest" description="Disordered" evidence="6">
    <location>
        <begin position="255"/>
        <end position="306"/>
    </location>
</feature>
<evidence type="ECO:0000256" key="1">
    <source>
        <dbReference type="ARBA" id="ARBA00004370"/>
    </source>
</evidence>
<feature type="coiled-coil region" evidence="5">
    <location>
        <begin position="355"/>
        <end position="382"/>
    </location>
</feature>
<dbReference type="PROSITE" id="PS51775">
    <property type="entry name" value="GTD_BINDING"/>
    <property type="match status" value="1"/>
</dbReference>
<feature type="region of interest" description="Disordered" evidence="6">
    <location>
        <begin position="329"/>
        <end position="350"/>
    </location>
</feature>
<comment type="subcellular location">
    <subcellularLocation>
        <location evidence="1">Membrane</location>
    </subcellularLocation>
</comment>
<feature type="compositionally biased region" description="Basic and acidic residues" evidence="6">
    <location>
        <begin position="278"/>
        <end position="290"/>
    </location>
</feature>
<dbReference type="OrthoDB" id="1060521at2759"/>
<name>A0A6I9QL71_ELAGV</name>
<dbReference type="PANTHER" id="PTHR31422">
    <property type="entry name" value="BNAANNG28530D PROTEIN"/>
    <property type="match status" value="1"/>
</dbReference>
<evidence type="ECO:0000256" key="2">
    <source>
        <dbReference type="ARBA" id="ARBA00022692"/>
    </source>
</evidence>
<gene>
    <name evidence="10" type="primary">LOC105036094</name>
</gene>